<evidence type="ECO:0000313" key="1">
    <source>
        <dbReference type="EMBL" id="KIP99429.1"/>
    </source>
</evidence>
<dbReference type="AlphaFoldDB" id="A0A0D0J1R9"/>
<sequence length="71" mass="8238">MNRGNLSNLMRPGEAKQAQCRAKRMEFGCQNYQQRPETKIPQQNQRLTTFLNFLSNLLLTCFGCVLYKSAH</sequence>
<accession>A0A0D0J1R9</accession>
<dbReference type="EMBL" id="JXQV01000029">
    <property type="protein sequence ID" value="KIP99429.1"/>
    <property type="molecule type" value="Genomic_DNA"/>
</dbReference>
<gene>
    <name evidence="1" type="ORF">RU07_19050</name>
</gene>
<comment type="caution">
    <text evidence="1">The sequence shown here is derived from an EMBL/GenBank/DDBJ whole genome shotgun (WGS) entry which is preliminary data.</text>
</comment>
<dbReference type="Proteomes" id="UP000035017">
    <property type="component" value="Unassembled WGS sequence"/>
</dbReference>
<protein>
    <submittedName>
        <fullName evidence="1">Uncharacterized protein</fullName>
    </submittedName>
</protein>
<evidence type="ECO:0000313" key="2">
    <source>
        <dbReference type="Proteomes" id="UP000035017"/>
    </source>
</evidence>
<organism evidence="1 2">
    <name type="scientific">Agrobacterium tumefaciens</name>
    <dbReference type="NCBI Taxonomy" id="358"/>
    <lineage>
        <taxon>Bacteria</taxon>
        <taxon>Pseudomonadati</taxon>
        <taxon>Pseudomonadota</taxon>
        <taxon>Alphaproteobacteria</taxon>
        <taxon>Hyphomicrobiales</taxon>
        <taxon>Rhizobiaceae</taxon>
        <taxon>Rhizobium/Agrobacterium group</taxon>
        <taxon>Agrobacterium</taxon>
        <taxon>Agrobacterium tumefaciens complex</taxon>
    </lineage>
</organism>
<proteinExistence type="predicted"/>
<reference evidence="1 2" key="1">
    <citation type="submission" date="2014-12" db="EMBL/GenBank/DDBJ databases">
        <title>16Stimator: statistical estimation of ribosomal gene copy numbers from draft genome assemblies.</title>
        <authorList>
            <person name="Perisin M.A."/>
            <person name="Vetter M."/>
            <person name="Gilbert J.A."/>
            <person name="Bergelson J."/>
        </authorList>
    </citation>
    <scope>NUCLEOTIDE SEQUENCE [LARGE SCALE GENOMIC DNA]</scope>
    <source>
        <strain evidence="1 2">MEJ076</strain>
    </source>
</reference>
<name>A0A0D0J1R9_AGRTU</name>